<feature type="non-terminal residue" evidence="3">
    <location>
        <position position="1"/>
    </location>
</feature>
<dbReference type="Pfam" id="PF23469">
    <property type="entry name" value="KH_12"/>
    <property type="match status" value="1"/>
</dbReference>
<reference evidence="3" key="1">
    <citation type="journal article" date="2016" name="Gigascience">
        <title>De novo construction of an expanded transcriptome assembly for the western tarnished plant bug, Lygus hesperus.</title>
        <authorList>
            <person name="Tassone E.E."/>
            <person name="Geib S.M."/>
            <person name="Hall B."/>
            <person name="Fabrick J.A."/>
            <person name="Brent C.S."/>
            <person name="Hull J.J."/>
        </authorList>
    </citation>
    <scope>NUCLEOTIDE SEQUENCE</scope>
</reference>
<accession>A0A146M2M8</accession>
<dbReference type="EMBL" id="GDHC01005124">
    <property type="protein sequence ID" value="JAQ13505.1"/>
    <property type="molecule type" value="Transcribed_RNA"/>
</dbReference>
<evidence type="ECO:0000256" key="1">
    <source>
        <dbReference type="SAM" id="MobiDB-lite"/>
    </source>
</evidence>
<dbReference type="InterPro" id="IPR056149">
    <property type="entry name" value="PRP5/DDX46/KHDC4_KH"/>
</dbReference>
<name>A0A146M2M8_LYGHE</name>
<gene>
    <name evidence="3" type="ORF">g.98873</name>
</gene>
<protein>
    <recommendedName>
        <fullName evidence="2">ATP-dependent RNA helicase PRP5/DDX46/KHDC4 KH domain-containing protein</fullName>
    </recommendedName>
</protein>
<feature type="region of interest" description="Disordered" evidence="1">
    <location>
        <begin position="1"/>
        <end position="20"/>
    </location>
</feature>
<organism evidence="3">
    <name type="scientific">Lygus hesperus</name>
    <name type="common">Western plant bug</name>
    <dbReference type="NCBI Taxonomy" id="30085"/>
    <lineage>
        <taxon>Eukaryota</taxon>
        <taxon>Metazoa</taxon>
        <taxon>Ecdysozoa</taxon>
        <taxon>Arthropoda</taxon>
        <taxon>Hexapoda</taxon>
        <taxon>Insecta</taxon>
        <taxon>Pterygota</taxon>
        <taxon>Neoptera</taxon>
        <taxon>Paraneoptera</taxon>
        <taxon>Hemiptera</taxon>
        <taxon>Heteroptera</taxon>
        <taxon>Panheteroptera</taxon>
        <taxon>Cimicomorpha</taxon>
        <taxon>Miridae</taxon>
        <taxon>Mirini</taxon>
        <taxon>Lygus</taxon>
    </lineage>
</organism>
<evidence type="ECO:0000313" key="3">
    <source>
        <dbReference type="EMBL" id="JAQ13505.1"/>
    </source>
</evidence>
<dbReference type="AlphaFoldDB" id="A0A146M2M8"/>
<sequence>SSSSSSKRGEKRKKNSTGHLDIHVVRADDIPVSHALTVYGAQHAGGTQSHVGALVLSSQQENRIAAALAFAAKTTDAVVGQADAVGSIRFETEYPINDLPLMVRVKLQSGAFLREVAEETSTVLIRKGVYFDPKYKHSHKLKENDRPLYLLVIGQTTDAVQAARRKLDEVRDDLLNRHRQRASAIGAVL</sequence>
<proteinExistence type="predicted"/>
<feature type="domain" description="ATP-dependent RNA helicase PRP5/DDX46/KHDC4 KH" evidence="2">
    <location>
        <begin position="93"/>
        <end position="163"/>
    </location>
</feature>
<evidence type="ECO:0000259" key="2">
    <source>
        <dbReference type="Pfam" id="PF23469"/>
    </source>
</evidence>